<evidence type="ECO:0000313" key="4">
    <source>
        <dbReference type="EMBL" id="RTE52202.1"/>
    </source>
</evidence>
<organism evidence="4 5">
    <name type="scientific">Arenibacter aquaticus</name>
    <dbReference type="NCBI Taxonomy" id="2489054"/>
    <lineage>
        <taxon>Bacteria</taxon>
        <taxon>Pseudomonadati</taxon>
        <taxon>Bacteroidota</taxon>
        <taxon>Flavobacteriia</taxon>
        <taxon>Flavobacteriales</taxon>
        <taxon>Flavobacteriaceae</taxon>
        <taxon>Arenibacter</taxon>
    </lineage>
</organism>
<comment type="caution">
    <text evidence="4">The sequence shown here is derived from an EMBL/GenBank/DDBJ whole genome shotgun (WGS) entry which is preliminary data.</text>
</comment>
<sequence length="279" mass="31275">MPKQAKKQSTSMKKSITTILVFIMTLISVQAQSKKDLIRELDELKLKLRTTETALSESRQLERTATAKMGSYETQVSELRETNATLLKNLNSFTEASNRRSDHINSTLESLQEKEAQLRVINDALARHDSIALSVFTQFKQTLGADPKITVSEGAVTVVMDNNYLFGNNSKNLNVQDKAQAIIAKIGAILKNNPELEIEVVSNSNLVASEDGKVNNWQIGTQQAATIANLFENNYEIEPKRIRATGKSELGLYSIETATEIRVQPKFYDFFKLVKENMK</sequence>
<evidence type="ECO:0000259" key="3">
    <source>
        <dbReference type="PROSITE" id="PS51123"/>
    </source>
</evidence>
<dbReference type="PROSITE" id="PS51123">
    <property type="entry name" value="OMPA_2"/>
    <property type="match status" value="1"/>
</dbReference>
<proteinExistence type="predicted"/>
<gene>
    <name evidence="4" type="ORF">EHW67_18610</name>
</gene>
<evidence type="ECO:0000313" key="5">
    <source>
        <dbReference type="Proteomes" id="UP000267585"/>
    </source>
</evidence>
<keyword evidence="2" id="KW-0175">Coiled coil</keyword>
<dbReference type="EMBL" id="RQPJ01000021">
    <property type="protein sequence ID" value="RTE52202.1"/>
    <property type="molecule type" value="Genomic_DNA"/>
</dbReference>
<dbReference type="InterPro" id="IPR006665">
    <property type="entry name" value="OmpA-like"/>
</dbReference>
<feature type="coiled-coil region" evidence="2">
    <location>
        <begin position="34"/>
        <end position="61"/>
    </location>
</feature>
<evidence type="ECO:0000256" key="2">
    <source>
        <dbReference type="SAM" id="Coils"/>
    </source>
</evidence>
<feature type="domain" description="OmpA-like" evidence="3">
    <location>
        <begin position="153"/>
        <end position="279"/>
    </location>
</feature>
<reference evidence="4 5" key="1">
    <citation type="submission" date="2018-11" db="EMBL/GenBank/DDBJ databases">
        <title>Arenibacter aquaticus sp.nov., a marine bacterium isolated from surface seawater in the South China Sea.</title>
        <authorList>
            <person name="Guo J."/>
            <person name="Sun J."/>
        </authorList>
    </citation>
    <scope>NUCLEOTIDE SEQUENCE [LARGE SCALE GENOMIC DNA]</scope>
    <source>
        <strain evidence="4 5">GUO666</strain>
    </source>
</reference>
<keyword evidence="1" id="KW-0472">Membrane</keyword>
<keyword evidence="5" id="KW-1185">Reference proteome</keyword>
<dbReference type="AlphaFoldDB" id="A0A430JZD5"/>
<dbReference type="Gene3D" id="3.30.1330.60">
    <property type="entry name" value="OmpA-like domain"/>
    <property type="match status" value="1"/>
</dbReference>
<name>A0A430JZD5_9FLAO</name>
<dbReference type="Proteomes" id="UP000267585">
    <property type="component" value="Unassembled WGS sequence"/>
</dbReference>
<dbReference type="GO" id="GO:0016020">
    <property type="term" value="C:membrane"/>
    <property type="evidence" value="ECO:0007669"/>
    <property type="project" value="UniProtKB-UniRule"/>
</dbReference>
<protein>
    <recommendedName>
        <fullName evidence="3">OmpA-like domain-containing protein</fullName>
    </recommendedName>
</protein>
<dbReference type="InterPro" id="IPR036737">
    <property type="entry name" value="OmpA-like_sf"/>
</dbReference>
<accession>A0A430JZD5</accession>
<evidence type="ECO:0000256" key="1">
    <source>
        <dbReference type="PROSITE-ProRule" id="PRU00473"/>
    </source>
</evidence>
<dbReference type="SUPFAM" id="SSF103088">
    <property type="entry name" value="OmpA-like"/>
    <property type="match status" value="1"/>
</dbReference>